<dbReference type="EMBL" id="AP022839">
    <property type="protein sequence ID" value="BCA94044.1"/>
    <property type="molecule type" value="Genomic_DNA"/>
</dbReference>
<evidence type="ECO:0000256" key="1">
    <source>
        <dbReference type="SAM" id="MobiDB-lite"/>
    </source>
</evidence>
<dbReference type="Proteomes" id="UP000502894">
    <property type="component" value="Chromosome"/>
</dbReference>
<gene>
    <name evidence="2" type="ORF">TUM19329_04050</name>
</gene>
<reference evidence="2" key="1">
    <citation type="journal article" date="2020" name="Microbiol. Resour. Announc.">
        <title>Complete Genome Sequence of Novel Psychrotolerant Legionella Strain TUM19329, Isolated from Antarctic Lake Sediment.</title>
        <authorList>
            <person name="Shimada S."/>
            <person name="Nakai R."/>
            <person name="Aoki K."/>
            <person name="Shimoeda N."/>
            <person name="Ohno G."/>
            <person name="Miyazaki Y."/>
            <person name="Kudoh S."/>
            <person name="Imura S."/>
            <person name="Watanabe K."/>
            <person name="Ishii Y."/>
            <person name="Tateda K."/>
        </authorList>
    </citation>
    <scope>NUCLEOTIDE SEQUENCE [LARGE SCALE GENOMIC DNA]</scope>
    <source>
        <strain evidence="2">TUM19329</strain>
    </source>
</reference>
<keyword evidence="3" id="KW-1185">Reference proteome</keyword>
<accession>A0A6F8T040</accession>
<sequence>MLDDIIKDLALQNCFTEIDKAEWHKLSHAFAKEPDELKRTVFIRALSAHSGVPIVQVQAAFASLNNNFLSRAEQEQIHTRLQKAQGTTTLKINDFQQHQIFKNMDLDSLSISRAQWNTLITRFEQQHRAHVTQSFFLSTLSAIKKTSVDNLNAALSREQPARKSKRKHPEDKEISSKRVFHPYREDFGVNPLIFQSLTKNLDLEDKLEATGVRVVPPLSPATPERGYPIVKQTPGGTKVRPVFTTARCTLFTHLTPIKCRVNIQDVSQEQIAENLPRLRIGRAEPVKYIANLESILERSGMVRRQTQRAVAGASAADVFRAHGIAIIPAHSRFKHWAHLIAHFLAEPQDILTKDPEQEVINLIPSTAEANYNTLEAIELFIKDKLMDEITDQIHIHVQPIYSEERLIPDSLVYTLDWIECDLNGEYEKHNEVFFINPQSHFRLTKSMHQSIALLREAGDIASSTEMDADEHNANNLMRIKP</sequence>
<feature type="compositionally biased region" description="Basic and acidic residues" evidence="1">
    <location>
        <begin position="168"/>
        <end position="177"/>
    </location>
</feature>
<proteinExistence type="predicted"/>
<evidence type="ECO:0000313" key="3">
    <source>
        <dbReference type="Proteomes" id="UP000502894"/>
    </source>
</evidence>
<organism evidence="2 3">
    <name type="scientific">Legionella antarctica</name>
    <dbReference type="NCBI Taxonomy" id="2708020"/>
    <lineage>
        <taxon>Bacteria</taxon>
        <taxon>Pseudomonadati</taxon>
        <taxon>Pseudomonadota</taxon>
        <taxon>Gammaproteobacteria</taxon>
        <taxon>Legionellales</taxon>
        <taxon>Legionellaceae</taxon>
        <taxon>Legionella</taxon>
    </lineage>
</organism>
<dbReference type="Gene3D" id="3.40.570.10">
    <property type="entry name" value="Extracellular Endonuclease, subunit A"/>
    <property type="match status" value="1"/>
</dbReference>
<dbReference type="KEGG" id="lant:TUM19329_04050"/>
<evidence type="ECO:0000313" key="2">
    <source>
        <dbReference type="EMBL" id="BCA94044.1"/>
    </source>
</evidence>
<name>A0A6F8T040_9GAMM</name>
<dbReference type="RefSeq" id="WP_173236030.1">
    <property type="nucleotide sequence ID" value="NZ_AP022839.1"/>
</dbReference>
<dbReference type="InterPro" id="IPR044929">
    <property type="entry name" value="DNA/RNA_non-sp_Endonuclease_sf"/>
</dbReference>
<dbReference type="AlphaFoldDB" id="A0A6F8T040"/>
<protein>
    <submittedName>
        <fullName evidence="2">Uncharacterized protein</fullName>
    </submittedName>
</protein>
<feature type="region of interest" description="Disordered" evidence="1">
    <location>
        <begin position="154"/>
        <end position="177"/>
    </location>
</feature>